<proteinExistence type="predicted"/>
<dbReference type="InterPro" id="IPR001611">
    <property type="entry name" value="Leu-rich_rpt"/>
</dbReference>
<keyword evidence="6" id="KW-1185">Reference proteome</keyword>
<feature type="chain" id="PRO_5012339703" evidence="4">
    <location>
        <begin position="34"/>
        <end position="275"/>
    </location>
</feature>
<dbReference type="PANTHER" id="PTHR45712">
    <property type="entry name" value="AGAP008170-PA"/>
    <property type="match status" value="1"/>
</dbReference>
<dbReference type="PROSITE" id="PS51450">
    <property type="entry name" value="LRR"/>
    <property type="match status" value="1"/>
</dbReference>
<gene>
    <name evidence="5" type="ORF">CLUMA_CG008828</name>
</gene>
<dbReference type="Pfam" id="PF13855">
    <property type="entry name" value="LRR_8"/>
    <property type="match status" value="1"/>
</dbReference>
<evidence type="ECO:0000256" key="2">
    <source>
        <dbReference type="ARBA" id="ARBA00022737"/>
    </source>
</evidence>
<dbReference type="AlphaFoldDB" id="A0A1J1I8U3"/>
<dbReference type="InterPro" id="IPR003591">
    <property type="entry name" value="Leu-rich_rpt_typical-subtyp"/>
</dbReference>
<keyword evidence="1" id="KW-0433">Leucine-rich repeat</keyword>
<feature type="coiled-coil region" evidence="3">
    <location>
        <begin position="245"/>
        <end position="272"/>
    </location>
</feature>
<dbReference type="SMART" id="SM00369">
    <property type="entry name" value="LRR_TYP"/>
    <property type="match status" value="2"/>
</dbReference>
<dbReference type="PANTHER" id="PTHR45712:SF22">
    <property type="entry name" value="INSULIN-LIKE GROWTH FACTOR-BINDING PROTEIN COMPLEX ACID LABILE SUBUNIT"/>
    <property type="match status" value="1"/>
</dbReference>
<keyword evidence="2" id="KW-0677">Repeat</keyword>
<evidence type="ECO:0000256" key="3">
    <source>
        <dbReference type="SAM" id="Coils"/>
    </source>
</evidence>
<feature type="signal peptide" evidence="4">
    <location>
        <begin position="1"/>
        <end position="33"/>
    </location>
</feature>
<evidence type="ECO:0000313" key="5">
    <source>
        <dbReference type="EMBL" id="CRK95374.1"/>
    </source>
</evidence>
<dbReference type="InterPro" id="IPR032675">
    <property type="entry name" value="LRR_dom_sf"/>
</dbReference>
<keyword evidence="4" id="KW-0732">Signal</keyword>
<evidence type="ECO:0000256" key="4">
    <source>
        <dbReference type="SAM" id="SignalP"/>
    </source>
</evidence>
<dbReference type="STRING" id="568069.A0A1J1I8U3"/>
<dbReference type="Proteomes" id="UP000183832">
    <property type="component" value="Unassembled WGS sequence"/>
</dbReference>
<dbReference type="SUPFAM" id="SSF52058">
    <property type="entry name" value="L domain-like"/>
    <property type="match status" value="1"/>
</dbReference>
<name>A0A1J1I8U3_9DIPT</name>
<dbReference type="EMBL" id="CVRI01000041">
    <property type="protein sequence ID" value="CRK95374.1"/>
    <property type="molecule type" value="Genomic_DNA"/>
</dbReference>
<dbReference type="Gene3D" id="3.80.10.10">
    <property type="entry name" value="Ribonuclease Inhibitor"/>
    <property type="match status" value="1"/>
</dbReference>
<dbReference type="OrthoDB" id="676979at2759"/>
<reference evidence="5 6" key="1">
    <citation type="submission" date="2015-04" db="EMBL/GenBank/DDBJ databases">
        <authorList>
            <person name="Syromyatnikov M.Y."/>
            <person name="Popov V.N."/>
        </authorList>
    </citation>
    <scope>NUCLEOTIDE SEQUENCE [LARGE SCALE GENOMIC DNA]</scope>
</reference>
<protein>
    <submittedName>
        <fullName evidence="5">CLUMA_CG008828, isoform A</fullName>
    </submittedName>
</protein>
<dbReference type="InterPro" id="IPR050333">
    <property type="entry name" value="SLRP"/>
</dbReference>
<accession>A0A1J1I8U3</accession>
<sequence length="275" mass="31483">MRPTFSIVISKMNIFAVTLLLFTVANVFQSSESMELNCKFQIYGYFISIPIGWKIFYTCYGELSNERNSTIITEVHGDHLSGRNNSDVTGIILEKETLLTSIPLNFDKFFPNINILYMVDTKTSTIRASQLLQFPNLMYLLLSYNEIETIEVNAFSSTPSLQGIHLNSNKIKSIPYNAFRPLHLEVLQMNNNICINDSADTVQNVNRLIVVADLLCSPLGDMIDEDLRVRIYELSNSQVAFEYSLKDLRDQVSTMEERMQELENILKLVKTHVNK</sequence>
<evidence type="ECO:0000256" key="1">
    <source>
        <dbReference type="ARBA" id="ARBA00022614"/>
    </source>
</evidence>
<keyword evidence="3" id="KW-0175">Coiled coil</keyword>
<organism evidence="5 6">
    <name type="scientific">Clunio marinus</name>
    <dbReference type="NCBI Taxonomy" id="568069"/>
    <lineage>
        <taxon>Eukaryota</taxon>
        <taxon>Metazoa</taxon>
        <taxon>Ecdysozoa</taxon>
        <taxon>Arthropoda</taxon>
        <taxon>Hexapoda</taxon>
        <taxon>Insecta</taxon>
        <taxon>Pterygota</taxon>
        <taxon>Neoptera</taxon>
        <taxon>Endopterygota</taxon>
        <taxon>Diptera</taxon>
        <taxon>Nematocera</taxon>
        <taxon>Chironomoidea</taxon>
        <taxon>Chironomidae</taxon>
        <taxon>Clunio</taxon>
    </lineage>
</organism>
<evidence type="ECO:0000313" key="6">
    <source>
        <dbReference type="Proteomes" id="UP000183832"/>
    </source>
</evidence>